<sequence length="97" mass="11196">MRRPSGGVVRRREPVVERREGKAPPLWIRQTLQALAEYHRRHRTARKGSTAIPEGFTQWWRAERDAWCREHGCHRPGKSCEQIPPMGKDCGARGAAR</sequence>
<name>A0A561WI93_ACTTI</name>
<feature type="compositionally biased region" description="Basic and acidic residues" evidence="1">
    <location>
        <begin position="10"/>
        <end position="21"/>
    </location>
</feature>
<evidence type="ECO:0000313" key="3">
    <source>
        <dbReference type="Proteomes" id="UP000320239"/>
    </source>
</evidence>
<feature type="region of interest" description="Disordered" evidence="1">
    <location>
        <begin position="1"/>
        <end position="21"/>
    </location>
</feature>
<dbReference type="AlphaFoldDB" id="A0A561WI93"/>
<reference evidence="2 3" key="1">
    <citation type="submission" date="2019-06" db="EMBL/GenBank/DDBJ databases">
        <title>Sequencing the genomes of 1000 actinobacteria strains.</title>
        <authorList>
            <person name="Klenk H.-P."/>
        </authorList>
    </citation>
    <scope>NUCLEOTIDE SEQUENCE [LARGE SCALE GENOMIC DNA]</scope>
    <source>
        <strain evidence="2 3">DSM 43866</strain>
    </source>
</reference>
<evidence type="ECO:0000256" key="1">
    <source>
        <dbReference type="SAM" id="MobiDB-lite"/>
    </source>
</evidence>
<comment type="caution">
    <text evidence="2">The sequence shown here is derived from an EMBL/GenBank/DDBJ whole genome shotgun (WGS) entry which is preliminary data.</text>
</comment>
<gene>
    <name evidence="2" type="ORF">FHX34_102135</name>
</gene>
<dbReference type="Proteomes" id="UP000320239">
    <property type="component" value="Unassembled WGS sequence"/>
</dbReference>
<proteinExistence type="predicted"/>
<dbReference type="EMBL" id="VIWY01000002">
    <property type="protein sequence ID" value="TWG23586.1"/>
    <property type="molecule type" value="Genomic_DNA"/>
</dbReference>
<organism evidence="2 3">
    <name type="scientific">Actinoplanes teichomyceticus</name>
    <dbReference type="NCBI Taxonomy" id="1867"/>
    <lineage>
        <taxon>Bacteria</taxon>
        <taxon>Bacillati</taxon>
        <taxon>Actinomycetota</taxon>
        <taxon>Actinomycetes</taxon>
        <taxon>Micromonosporales</taxon>
        <taxon>Micromonosporaceae</taxon>
        <taxon>Actinoplanes</taxon>
    </lineage>
</organism>
<accession>A0A561WI93</accession>
<protein>
    <submittedName>
        <fullName evidence="2">Uncharacterized protein</fullName>
    </submittedName>
</protein>
<evidence type="ECO:0000313" key="2">
    <source>
        <dbReference type="EMBL" id="TWG23586.1"/>
    </source>
</evidence>
<keyword evidence="3" id="KW-1185">Reference proteome</keyword>